<keyword evidence="2" id="KW-0732">Signal</keyword>
<organism evidence="4 5">
    <name type="scientific">Pseudonocardia acidicola</name>
    <dbReference type="NCBI Taxonomy" id="2724939"/>
    <lineage>
        <taxon>Bacteria</taxon>
        <taxon>Bacillati</taxon>
        <taxon>Actinomycetota</taxon>
        <taxon>Actinomycetes</taxon>
        <taxon>Pseudonocardiales</taxon>
        <taxon>Pseudonocardiaceae</taxon>
        <taxon>Pseudonocardia</taxon>
    </lineage>
</organism>
<evidence type="ECO:0000259" key="3">
    <source>
        <dbReference type="PROSITE" id="PS51677"/>
    </source>
</evidence>
<feature type="domain" description="NodB homology" evidence="3">
    <location>
        <begin position="58"/>
        <end position="235"/>
    </location>
</feature>
<gene>
    <name evidence="4" type="ORF">HF526_22645</name>
</gene>
<dbReference type="PANTHER" id="PTHR34216">
    <property type="match status" value="1"/>
</dbReference>
<comment type="caution">
    <text evidence="4">The sequence shown here is derived from an EMBL/GenBank/DDBJ whole genome shotgun (WGS) entry which is preliminary data.</text>
</comment>
<evidence type="ECO:0000256" key="1">
    <source>
        <dbReference type="ARBA" id="ARBA00004613"/>
    </source>
</evidence>
<dbReference type="Gene3D" id="3.20.20.370">
    <property type="entry name" value="Glycoside hydrolase/deacetylase"/>
    <property type="match status" value="1"/>
</dbReference>
<reference evidence="4 5" key="1">
    <citation type="submission" date="2020-04" db="EMBL/GenBank/DDBJ databases">
        <authorList>
            <person name="Klaysubun C."/>
            <person name="Duangmal K."/>
            <person name="Lipun K."/>
        </authorList>
    </citation>
    <scope>NUCLEOTIDE SEQUENCE [LARGE SCALE GENOMIC DNA]</scope>
    <source>
        <strain evidence="4 5">K10HN5</strain>
    </source>
</reference>
<comment type="subcellular location">
    <subcellularLocation>
        <location evidence="1">Secreted</location>
    </subcellularLocation>
</comment>
<dbReference type="CDD" id="cd10918">
    <property type="entry name" value="CE4_NodB_like_5s_6s"/>
    <property type="match status" value="1"/>
</dbReference>
<dbReference type="PROSITE" id="PS51677">
    <property type="entry name" value="NODB"/>
    <property type="match status" value="1"/>
</dbReference>
<sequence>MPVTLMYHSVAEYESDPFLVTVTPGRFRRQLNWLQQRGLRGVSMRELVAARRRGDTRGLIGLTFDDGYTDFATEVAPTLLRHGFTATVFVLAERLGGTNDWESHGPVRPLMTLDEVRAVAAQGMEVASHGLGHVSLPDVPVEVAAAEIRRSRSTLSALLDQDVAGFAYPYGHVGRREVDLVREAGYTYGCAIWPSAQTSVHALPRAYVGERDGAARLLAKIVKQRIVGRAPAVAR</sequence>
<keyword evidence="5" id="KW-1185">Reference proteome</keyword>
<dbReference type="SUPFAM" id="SSF88713">
    <property type="entry name" value="Glycoside hydrolase/deacetylase"/>
    <property type="match status" value="1"/>
</dbReference>
<dbReference type="InterPro" id="IPR051398">
    <property type="entry name" value="Polysacch_Deacetylase"/>
</dbReference>
<protein>
    <submittedName>
        <fullName evidence="4">Polysaccharide deacetylase family protein</fullName>
    </submittedName>
</protein>
<proteinExistence type="predicted"/>
<accession>A0ABX1SH21</accession>
<dbReference type="EMBL" id="JAAXLA010000048">
    <property type="protein sequence ID" value="NMI00088.1"/>
    <property type="molecule type" value="Genomic_DNA"/>
</dbReference>
<evidence type="ECO:0000313" key="4">
    <source>
        <dbReference type="EMBL" id="NMI00088.1"/>
    </source>
</evidence>
<dbReference type="InterPro" id="IPR011330">
    <property type="entry name" value="Glyco_hydro/deAcase_b/a-brl"/>
</dbReference>
<dbReference type="InterPro" id="IPR002509">
    <property type="entry name" value="NODB_dom"/>
</dbReference>
<dbReference type="Proteomes" id="UP000820669">
    <property type="component" value="Unassembled WGS sequence"/>
</dbReference>
<dbReference type="Pfam" id="PF01522">
    <property type="entry name" value="Polysacc_deac_1"/>
    <property type="match status" value="1"/>
</dbReference>
<dbReference type="PANTHER" id="PTHR34216:SF3">
    <property type="entry name" value="POLY-BETA-1,6-N-ACETYL-D-GLUCOSAMINE N-DEACETYLASE"/>
    <property type="match status" value="1"/>
</dbReference>
<evidence type="ECO:0000313" key="5">
    <source>
        <dbReference type="Proteomes" id="UP000820669"/>
    </source>
</evidence>
<evidence type="ECO:0000256" key="2">
    <source>
        <dbReference type="ARBA" id="ARBA00022729"/>
    </source>
</evidence>
<name>A0ABX1SH21_9PSEU</name>